<dbReference type="PATRIC" id="fig|930944.6.peg.954"/>
<dbReference type="HOGENOM" id="CLU_079914_0_0_6"/>
<gene>
    <name evidence="3" type="ordered locus">Y11_09661</name>
</gene>
<protein>
    <recommendedName>
        <fullName evidence="5">Replication-associated protein G2P</fullName>
    </recommendedName>
</protein>
<dbReference type="NCBIfam" id="TIGR01629">
    <property type="entry name" value="rep_II_X"/>
    <property type="match status" value="1"/>
</dbReference>
<evidence type="ECO:0000259" key="2">
    <source>
        <dbReference type="Pfam" id="PF05155"/>
    </source>
</evidence>
<evidence type="ECO:0000313" key="4">
    <source>
        <dbReference type="Proteomes" id="UP000008084"/>
    </source>
</evidence>
<name>A0A0H3NZF2_YERE1</name>
<sequence>MIDWFTGILPCIHRPLPAGSVVSVDADGAVEWETVKRLTVRGSYESTMKVRSVGSDGEGRATHLYIDGNPSKFLQGHSVIGSDDLQGLVLTAYARILALLHIPHDLSSYRQVMAGQFKISRIDINYMYSLSTLENVRAWLYAAEFKAKTRHGRACGKGGTVYLGKNSRRWSLKFYSKYDEHTSGKKGHQMADEFVKAGLLDWSKDKLRIELTLRTTELIDLNLTLGNSWNIETPNKLFSDYVGRIEMNQNTILTDEKIINLPRKIQSTYLLWKQGANMKEMLPKPTFYRHRKELLSFGIDINFYCESPDSNNVVPLVRTLEAKPAKIPSWVYEKGLIFDYNRISHASNWH</sequence>
<dbReference type="GO" id="GO:0006260">
    <property type="term" value="P:DNA replication"/>
    <property type="evidence" value="ECO:0007669"/>
    <property type="project" value="InterPro"/>
</dbReference>
<organism evidence="3 4">
    <name type="scientific">Yersinia enterocolitica subsp. palearctica serotype O:3 (strain DSM 13030 / CIP 106945 / Y11)</name>
    <dbReference type="NCBI Taxonomy" id="930944"/>
    <lineage>
        <taxon>Bacteria</taxon>
        <taxon>Pseudomonadati</taxon>
        <taxon>Pseudomonadota</taxon>
        <taxon>Gammaproteobacteria</taxon>
        <taxon>Enterobacterales</taxon>
        <taxon>Yersiniaceae</taxon>
        <taxon>Yersinia</taxon>
    </lineage>
</organism>
<proteinExistence type="predicted"/>
<feature type="domain" description="Replication-associated protein G2P C-terminal" evidence="2">
    <location>
        <begin position="253"/>
        <end position="336"/>
    </location>
</feature>
<dbReference type="InterPro" id="IPR022686">
    <property type="entry name" value="G2P_N"/>
</dbReference>
<dbReference type="InterPro" id="IPR006516">
    <property type="entry name" value="G2P"/>
</dbReference>
<accession>A0A0H3NZF2</accession>
<evidence type="ECO:0000259" key="1">
    <source>
        <dbReference type="Pfam" id="PF05144"/>
    </source>
</evidence>
<evidence type="ECO:0008006" key="5">
    <source>
        <dbReference type="Google" id="ProtNLM"/>
    </source>
</evidence>
<reference evidence="3 4" key="1">
    <citation type="journal article" date="2011" name="J. Bacteriol.">
        <title>Complete genome sequence of Yersinia enterocolitica subsp. palearctica serogroup O:3.</title>
        <authorList>
            <person name="Batzilla J."/>
            <person name="Hoper D."/>
            <person name="Antonenka U."/>
            <person name="Heesemann J."/>
            <person name="Rakin A."/>
        </authorList>
    </citation>
    <scope>NUCLEOTIDE SEQUENCE [LARGE SCALE GENOMIC DNA]</scope>
    <source>
        <strain evidence="4">DSM 13030 / CIP 106945 / Y11</strain>
    </source>
</reference>
<dbReference type="GeneID" id="31409068"/>
<dbReference type="Proteomes" id="UP000008084">
    <property type="component" value="Chromosome"/>
</dbReference>
<feature type="domain" description="Replication-associated protein G2P N-terminal" evidence="1">
    <location>
        <begin position="1"/>
        <end position="231"/>
    </location>
</feature>
<dbReference type="KEGG" id="yey:Y11_09661"/>
<dbReference type="AlphaFoldDB" id="A0A0H3NZF2"/>
<dbReference type="Pfam" id="PF05144">
    <property type="entry name" value="Phage_CRI"/>
    <property type="match status" value="1"/>
</dbReference>
<dbReference type="InterPro" id="IPR022688">
    <property type="entry name" value="G2P_C"/>
</dbReference>
<dbReference type="EMBL" id="FR729477">
    <property type="protein sequence ID" value="CBY27215.1"/>
    <property type="molecule type" value="Genomic_DNA"/>
</dbReference>
<dbReference type="RefSeq" id="WP_001386054.1">
    <property type="nucleotide sequence ID" value="NC_017564.1"/>
</dbReference>
<dbReference type="Pfam" id="PF05155">
    <property type="entry name" value="G2P_X_C"/>
    <property type="match status" value="1"/>
</dbReference>
<evidence type="ECO:0000313" key="3">
    <source>
        <dbReference type="EMBL" id="CBY27215.1"/>
    </source>
</evidence>